<name>A0A9D4VDF9_ADICA</name>
<dbReference type="Proteomes" id="UP000886520">
    <property type="component" value="Chromosome 1"/>
</dbReference>
<comment type="caution">
    <text evidence="2">The sequence shown here is derived from an EMBL/GenBank/DDBJ whole genome shotgun (WGS) entry which is preliminary data.</text>
</comment>
<reference evidence="2" key="1">
    <citation type="submission" date="2021-01" db="EMBL/GenBank/DDBJ databases">
        <title>Adiantum capillus-veneris genome.</title>
        <authorList>
            <person name="Fang Y."/>
            <person name="Liao Q."/>
        </authorList>
    </citation>
    <scope>NUCLEOTIDE SEQUENCE</scope>
    <source>
        <strain evidence="2">H3</strain>
        <tissue evidence="2">Leaf</tissue>
    </source>
</reference>
<dbReference type="InterPro" id="IPR020904">
    <property type="entry name" value="Sc_DH/Rdtase_CS"/>
</dbReference>
<accession>A0A9D4VDF9</accession>
<sequence length="348" mass="37854">MTMMMAAFLVLAILLLLLFLLCFPRQFKPHLHIPSLHGKHVLITGGSSGIGLALAHHCLLQGSYVTLIARNADRLSQAAQSLVHGNLSTSASGVNGHSAQYSKDRILLKAADVSDAAAMSNAIAESFSWRPIDVLVCNAGTSVNGLFDDMKISDLETVTRINLLGCVYTIYAALPLMKARSKRHPSSIVIVSSLSGLLFVYGANMYSATKHALKGLAEVLRFELLSDNIKVSLVCPGFTETPLLDLADKHVIEGNKIFFYDRDYAEAAKVVAAKTMEGVKQGKFLITTSAAGLMVRILARGFTPAESLSDALLEIFLLVPLRVATHVWFPFAKRLIKKQQKQGLNFKE</sequence>
<proteinExistence type="predicted"/>
<dbReference type="Pfam" id="PF00106">
    <property type="entry name" value="adh_short"/>
    <property type="match status" value="1"/>
</dbReference>
<dbReference type="PROSITE" id="PS00061">
    <property type="entry name" value="ADH_SHORT"/>
    <property type="match status" value="1"/>
</dbReference>
<dbReference type="PANTHER" id="PTHR43550">
    <property type="entry name" value="3-KETODIHYDROSPHINGOSINE REDUCTASE"/>
    <property type="match status" value="1"/>
</dbReference>
<dbReference type="PANTHER" id="PTHR43550:SF12">
    <property type="entry name" value="3-DEHYDROSPHINGANINE REDUCTASE"/>
    <property type="match status" value="1"/>
</dbReference>
<feature type="transmembrane region" description="Helical" evidence="1">
    <location>
        <begin position="186"/>
        <end position="206"/>
    </location>
</feature>
<evidence type="ECO:0000256" key="1">
    <source>
        <dbReference type="SAM" id="Phobius"/>
    </source>
</evidence>
<dbReference type="PRINTS" id="PR00081">
    <property type="entry name" value="GDHRDH"/>
</dbReference>
<gene>
    <name evidence="2" type="ORF">GOP47_0000174</name>
</gene>
<keyword evidence="1" id="KW-1133">Transmembrane helix</keyword>
<keyword evidence="1" id="KW-0472">Membrane</keyword>
<dbReference type="InterPro" id="IPR002347">
    <property type="entry name" value="SDR_fam"/>
</dbReference>
<keyword evidence="1" id="KW-0812">Transmembrane</keyword>
<dbReference type="GO" id="GO:0006666">
    <property type="term" value="P:3-keto-sphinganine metabolic process"/>
    <property type="evidence" value="ECO:0007669"/>
    <property type="project" value="TreeGrafter"/>
</dbReference>
<keyword evidence="3" id="KW-1185">Reference proteome</keyword>
<dbReference type="AlphaFoldDB" id="A0A9D4VDF9"/>
<dbReference type="InterPro" id="IPR036291">
    <property type="entry name" value="NAD(P)-bd_dom_sf"/>
</dbReference>
<organism evidence="2 3">
    <name type="scientific">Adiantum capillus-veneris</name>
    <name type="common">Maidenhair fern</name>
    <dbReference type="NCBI Taxonomy" id="13818"/>
    <lineage>
        <taxon>Eukaryota</taxon>
        <taxon>Viridiplantae</taxon>
        <taxon>Streptophyta</taxon>
        <taxon>Embryophyta</taxon>
        <taxon>Tracheophyta</taxon>
        <taxon>Polypodiopsida</taxon>
        <taxon>Polypodiidae</taxon>
        <taxon>Polypodiales</taxon>
        <taxon>Pteridineae</taxon>
        <taxon>Pteridaceae</taxon>
        <taxon>Vittarioideae</taxon>
        <taxon>Adiantum</taxon>
    </lineage>
</organism>
<dbReference type="GO" id="GO:0030148">
    <property type="term" value="P:sphingolipid biosynthetic process"/>
    <property type="evidence" value="ECO:0007669"/>
    <property type="project" value="TreeGrafter"/>
</dbReference>
<dbReference type="GO" id="GO:0047560">
    <property type="term" value="F:3-dehydrosphinganine reductase activity"/>
    <property type="evidence" value="ECO:0007669"/>
    <property type="project" value="TreeGrafter"/>
</dbReference>
<dbReference type="GO" id="GO:0005789">
    <property type="term" value="C:endoplasmic reticulum membrane"/>
    <property type="evidence" value="ECO:0007669"/>
    <property type="project" value="TreeGrafter"/>
</dbReference>
<dbReference type="SUPFAM" id="SSF51735">
    <property type="entry name" value="NAD(P)-binding Rossmann-fold domains"/>
    <property type="match status" value="1"/>
</dbReference>
<dbReference type="OrthoDB" id="37659at2759"/>
<dbReference type="EMBL" id="JABFUD020000001">
    <property type="protein sequence ID" value="KAI5084005.1"/>
    <property type="molecule type" value="Genomic_DNA"/>
</dbReference>
<evidence type="ECO:0000313" key="3">
    <source>
        <dbReference type="Proteomes" id="UP000886520"/>
    </source>
</evidence>
<evidence type="ECO:0000313" key="2">
    <source>
        <dbReference type="EMBL" id="KAI5084005.1"/>
    </source>
</evidence>
<dbReference type="Gene3D" id="3.40.50.720">
    <property type="entry name" value="NAD(P)-binding Rossmann-like Domain"/>
    <property type="match status" value="1"/>
</dbReference>
<protein>
    <submittedName>
        <fullName evidence="2">Uncharacterized protein</fullName>
    </submittedName>
</protein>